<dbReference type="AlphaFoldDB" id="A0AAD8ZPQ5"/>
<evidence type="ECO:0000313" key="1">
    <source>
        <dbReference type="EMBL" id="KAK1803189.1"/>
    </source>
</evidence>
<proteinExistence type="predicted"/>
<dbReference type="EMBL" id="JAROKS010000006">
    <property type="protein sequence ID" value="KAK1803189.1"/>
    <property type="molecule type" value="Genomic_DNA"/>
</dbReference>
<reference evidence="1" key="1">
    <citation type="submission" date="2023-03" db="EMBL/GenBank/DDBJ databases">
        <title>Electrophorus voltai genome.</title>
        <authorList>
            <person name="Bian C."/>
        </authorList>
    </citation>
    <scope>NUCLEOTIDE SEQUENCE</scope>
    <source>
        <strain evidence="1">CB-2022</strain>
        <tissue evidence="1">Muscle</tissue>
    </source>
</reference>
<accession>A0AAD8ZPQ5</accession>
<sequence length="455" mass="51158">MVLDAVENMSSQILCGVQSNDSFLTEKLQRLQNQLGQLIQSTLNLLAELDTDTGADAAVISHALKTLSEGNINSVMFVESWVYVKLLPLLPYLTEEFLTTLSQCDFSCEAYHIIVKLLSTQEEFITEEKKNMIYSHFIYTYLTRKDNSGILTAPQVAEITLRSGALNNTDMMNVVFERLNEGDSFLNVEEYLLSLSQNSEMLQINPMVRDMMMNRTFGIISGYFPKFSMYNWTQWFWTLLVPLFPSLTPDMLTITTSYVDCAAYHVIVEGLDKAFDQMSLITQQEITLVLVEYLKKSQQISNSALPCGTENDTSAWLANNFRSFSVHVTLADIQSLNSNFSVLNSLNLLSASEVAKLTLTSGALNNTEMMKVVFERLNEGDSFLNVEEYLLSLSQNSELNSLNLLSASEVAKLTLTSGALNNTDMMKVVFERLNEGDSFLNVEEYLLSLSQNSEV</sequence>
<organism evidence="1 2">
    <name type="scientific">Electrophorus voltai</name>
    <dbReference type="NCBI Taxonomy" id="2609070"/>
    <lineage>
        <taxon>Eukaryota</taxon>
        <taxon>Metazoa</taxon>
        <taxon>Chordata</taxon>
        <taxon>Craniata</taxon>
        <taxon>Vertebrata</taxon>
        <taxon>Euteleostomi</taxon>
        <taxon>Actinopterygii</taxon>
        <taxon>Neopterygii</taxon>
        <taxon>Teleostei</taxon>
        <taxon>Ostariophysi</taxon>
        <taxon>Gymnotiformes</taxon>
        <taxon>Gymnotoidei</taxon>
        <taxon>Gymnotidae</taxon>
        <taxon>Electrophorus</taxon>
    </lineage>
</organism>
<evidence type="ECO:0000313" key="2">
    <source>
        <dbReference type="Proteomes" id="UP001239994"/>
    </source>
</evidence>
<keyword evidence="2" id="KW-1185">Reference proteome</keyword>
<name>A0AAD8ZPQ5_9TELE</name>
<comment type="caution">
    <text evidence="1">The sequence shown here is derived from an EMBL/GenBank/DDBJ whole genome shotgun (WGS) entry which is preliminary data.</text>
</comment>
<gene>
    <name evidence="1" type="ORF">P4O66_021709</name>
</gene>
<protein>
    <submittedName>
        <fullName evidence="1">Uncharacterized protein</fullName>
    </submittedName>
</protein>
<dbReference type="Proteomes" id="UP001239994">
    <property type="component" value="Unassembled WGS sequence"/>
</dbReference>